<dbReference type="Gene3D" id="1.20.1290.10">
    <property type="entry name" value="AhpD-like"/>
    <property type="match status" value="1"/>
</dbReference>
<dbReference type="Pfam" id="PF02627">
    <property type="entry name" value="CMD"/>
    <property type="match status" value="1"/>
</dbReference>
<gene>
    <name evidence="2" type="ORF">ETD83_18680</name>
</gene>
<dbReference type="OrthoDB" id="949132at2"/>
<protein>
    <submittedName>
        <fullName evidence="2">Carboxymuconolactone decarboxylase family protein</fullName>
    </submittedName>
</protein>
<keyword evidence="3" id="KW-1185">Reference proteome</keyword>
<dbReference type="InterPro" id="IPR003779">
    <property type="entry name" value="CMD-like"/>
</dbReference>
<organism evidence="2 3">
    <name type="scientific">Actinomadura soli</name>
    <dbReference type="NCBI Taxonomy" id="2508997"/>
    <lineage>
        <taxon>Bacteria</taxon>
        <taxon>Bacillati</taxon>
        <taxon>Actinomycetota</taxon>
        <taxon>Actinomycetes</taxon>
        <taxon>Streptosporangiales</taxon>
        <taxon>Thermomonosporaceae</taxon>
        <taxon>Actinomadura</taxon>
    </lineage>
</organism>
<comment type="caution">
    <text evidence="2">The sequence shown here is derived from an EMBL/GenBank/DDBJ whole genome shotgun (WGS) entry which is preliminary data.</text>
</comment>
<name>A0A5C4JC06_9ACTN</name>
<evidence type="ECO:0000313" key="2">
    <source>
        <dbReference type="EMBL" id="TMQ98947.1"/>
    </source>
</evidence>
<dbReference type="PANTHER" id="PTHR34846:SF5">
    <property type="entry name" value="CARBOXYMUCONOLACTONE DECARBOXYLASE-LIKE DOMAIN-CONTAINING PROTEIN"/>
    <property type="match status" value="1"/>
</dbReference>
<dbReference type="Proteomes" id="UP000309174">
    <property type="component" value="Unassembled WGS sequence"/>
</dbReference>
<accession>A0A5C4JC06</accession>
<dbReference type="GO" id="GO:0051920">
    <property type="term" value="F:peroxiredoxin activity"/>
    <property type="evidence" value="ECO:0007669"/>
    <property type="project" value="InterPro"/>
</dbReference>
<evidence type="ECO:0000313" key="3">
    <source>
        <dbReference type="Proteomes" id="UP000309174"/>
    </source>
</evidence>
<sequence>MTHHHTHRGTYMPARVDAFRPADLTAEQRELYDRLLDSARATGSRPFPLADEEGRLRGPFNGMLLSPELGNALQELGTVVRYGTGFTPRQKELAILAVAAHERSEYEWAVHSHAGLKVGLTEEQIAAVRAGADCRLDDPLEATVLAAARELAASGDLTDDSFTEATGTLGLTRLYELVTLVGYYRMVADQLRVLRVTD</sequence>
<dbReference type="SUPFAM" id="SSF69118">
    <property type="entry name" value="AhpD-like"/>
    <property type="match status" value="1"/>
</dbReference>
<dbReference type="InterPro" id="IPR029032">
    <property type="entry name" value="AhpD-like"/>
</dbReference>
<dbReference type="AlphaFoldDB" id="A0A5C4JC06"/>
<proteinExistence type="predicted"/>
<dbReference type="PANTHER" id="PTHR34846">
    <property type="entry name" value="4-CARBOXYMUCONOLACTONE DECARBOXYLASE FAMILY PROTEIN (AFU_ORTHOLOGUE AFUA_6G11590)"/>
    <property type="match status" value="1"/>
</dbReference>
<feature type="domain" description="Carboxymuconolactone decarboxylase-like" evidence="1">
    <location>
        <begin position="67"/>
        <end position="150"/>
    </location>
</feature>
<evidence type="ECO:0000259" key="1">
    <source>
        <dbReference type="Pfam" id="PF02627"/>
    </source>
</evidence>
<dbReference type="EMBL" id="VCKW01000090">
    <property type="protein sequence ID" value="TMQ98947.1"/>
    <property type="molecule type" value="Genomic_DNA"/>
</dbReference>
<reference evidence="2 3" key="1">
    <citation type="submission" date="2019-05" db="EMBL/GenBank/DDBJ databases">
        <title>Draft genome sequence of Actinomadura sp. 14C53.</title>
        <authorList>
            <person name="Saricaoglu S."/>
            <person name="Isik K."/>
        </authorList>
    </citation>
    <scope>NUCLEOTIDE SEQUENCE [LARGE SCALE GENOMIC DNA]</scope>
    <source>
        <strain evidence="2 3">14C53</strain>
    </source>
</reference>